<dbReference type="PANTHER" id="PTHR12526:SF590">
    <property type="entry name" value="ALPHA-MALTOSE-1-PHOSPHATE SYNTHASE"/>
    <property type="match status" value="1"/>
</dbReference>
<evidence type="ECO:0000313" key="2">
    <source>
        <dbReference type="Proteomes" id="UP000640426"/>
    </source>
</evidence>
<proteinExistence type="predicted"/>
<comment type="caution">
    <text evidence="1">The sequence shown here is derived from an EMBL/GenBank/DDBJ whole genome shotgun (WGS) entry which is preliminary data.</text>
</comment>
<gene>
    <name evidence="1" type="ORF">JAO74_03150</name>
</gene>
<dbReference type="Proteomes" id="UP000640426">
    <property type="component" value="Unassembled WGS sequence"/>
</dbReference>
<protein>
    <submittedName>
        <fullName evidence="1">Glycosyltransferase</fullName>
    </submittedName>
</protein>
<name>A0ABS0XLY6_9SPHN</name>
<dbReference type="Gene3D" id="3.40.50.2000">
    <property type="entry name" value="Glycogen Phosphorylase B"/>
    <property type="match status" value="2"/>
</dbReference>
<evidence type="ECO:0000313" key="1">
    <source>
        <dbReference type="EMBL" id="MBJ6120785.1"/>
    </source>
</evidence>
<organism evidence="1 2">
    <name type="scientific">Sphingomonas mollis</name>
    <dbReference type="NCBI Taxonomy" id="2795726"/>
    <lineage>
        <taxon>Bacteria</taxon>
        <taxon>Pseudomonadati</taxon>
        <taxon>Pseudomonadota</taxon>
        <taxon>Alphaproteobacteria</taxon>
        <taxon>Sphingomonadales</taxon>
        <taxon>Sphingomonadaceae</taxon>
        <taxon>Sphingomonas</taxon>
    </lineage>
</organism>
<keyword evidence="2" id="KW-1185">Reference proteome</keyword>
<dbReference type="EMBL" id="JAELXS010000001">
    <property type="protein sequence ID" value="MBJ6120785.1"/>
    <property type="molecule type" value="Genomic_DNA"/>
</dbReference>
<sequence>MNDGPSVPGSARRPKVHVHLSYGQSVARFAELFAAGQQPERTPYGFHHAEECGFDVSFSEDDRRDGRRKIARWTLRRFSLDLSHAYFNRRRMAAADIIWTMSEWDAMSARLLMELGVVPKRPIIGTAIWVFDWWDGLSAHRRLVYEPLLKRLDLLLTHTQACLNKARATLPAVRTQLMHFGIAADTFQPVSDDVAGRRVTRIVAAGNDMTRDWQVLLDAFGNDPDYELVIINRELSDDLLAKYTNLTIPREPPMPEFRRLYAGATYVAVPMRDNIYSGITVALEAMAMGVPVIATRTGGVPTYMGEDEALFVPPADPAAWRAAATSQTPDERQAMARRANARFLREDYSTLGMMRRYTEFSAPLIGRRAKDGRIDD</sequence>
<dbReference type="Pfam" id="PF13692">
    <property type="entry name" value="Glyco_trans_1_4"/>
    <property type="match status" value="1"/>
</dbReference>
<reference evidence="2" key="1">
    <citation type="submission" date="2020-12" db="EMBL/GenBank/DDBJ databases">
        <title>Hymenobacter sp.</title>
        <authorList>
            <person name="Kim M.K."/>
        </authorList>
    </citation>
    <scope>NUCLEOTIDE SEQUENCE [LARGE SCALE GENOMIC DNA]</scope>
    <source>
        <strain evidence="2">BT553</strain>
    </source>
</reference>
<accession>A0ABS0XLY6</accession>
<dbReference type="RefSeq" id="WP_199034886.1">
    <property type="nucleotide sequence ID" value="NZ_JAELXS010000001.1"/>
</dbReference>
<dbReference type="PANTHER" id="PTHR12526">
    <property type="entry name" value="GLYCOSYLTRANSFERASE"/>
    <property type="match status" value="1"/>
</dbReference>
<dbReference type="SUPFAM" id="SSF53756">
    <property type="entry name" value="UDP-Glycosyltransferase/glycogen phosphorylase"/>
    <property type="match status" value="1"/>
</dbReference>